<proteinExistence type="predicted"/>
<keyword evidence="2" id="KW-1185">Reference proteome</keyword>
<dbReference type="EMBL" id="JAPHNI010000367">
    <property type="protein sequence ID" value="KAJ8111901.1"/>
    <property type="molecule type" value="Genomic_DNA"/>
</dbReference>
<reference evidence="1" key="1">
    <citation type="submission" date="2022-11" db="EMBL/GenBank/DDBJ databases">
        <title>Genome Sequence of Boeremia exigua.</title>
        <authorList>
            <person name="Buettner E."/>
        </authorList>
    </citation>
    <scope>NUCLEOTIDE SEQUENCE</scope>
    <source>
        <strain evidence="1">CU02</strain>
    </source>
</reference>
<sequence length="883" mass="97715">MPACAQSCLKSAFETKICAPTDKACICTNPVFQGNVTACVTTSCTIPESLLTRNVSLTNCGAPVRDHGQDYVVLSNTMIIVAGAFVLIRFAFKAAVSRMDIGHDDWCVLITLFAAIPSAIITVYGTVKNGLGQDIWTLTPQEITEMLKWFYVMATLYFTQITLLKLSLIFFYIRVFPSKEVQRLLWSTVIFVVLWGLAFVITAIFQCQPIHYFWTKWDGLHEGKCLKTNTIAACNAAISIALDFWILGIPLWQLWGLKLHWKKKVAVAFMFCLGTFVTIVSILRLQSLVHFAQSSNASWEFYDVSVWSTIEICVGIMCACLPTLRLLLVKLFPILGGSSARSRTKYYNYGSGNELKNISHIQSKRSHHVDTAISSPRSGIFEQSDGITVKTSYTVQHYHGDADEASLVSHEEKNRARTWPAKLEIREGCEPHSSTTPRETHGGCSKIADQGKLREMPLAESAPIGWGQFVRTGIFGVPQPHVAAALTTYQDHSDPVSYTCTCPAQIQGGHVLLFYRYWANSPALPDEHASKTQDLQSLADFHKQIASELQIGGKFRIATEGFNVTLGGTIFAIETYIEACGAHWSFAGIDLSTHAQRDAYFKPTAGCACTFGGKVSIKVTAEITPLGITNYAPSSWASVISLPPPEFHELCQKGDIPLIDVRNHYESRIGYFIDGDGKIAVRPAVRRFSQWPGYVVRHVLGNDIYKKPQGVATYCTGGIRCEKGARWMQEALAKERDDDDAPVYTLHGGIVAYQAWMEEEVRAGRKKPEDSFFKGRNYVFDARGAIGGQNAVSECHGCTKAEDRLGKCEIPGCHLVLVVCEPCEQKGGIACCEDCRQMGADHEGTASQRRRMCKCESDREKTLWGDGGAGLGQSKRKQRTGLR</sequence>
<accession>A0ACC2I9M5</accession>
<dbReference type="Proteomes" id="UP001153331">
    <property type="component" value="Unassembled WGS sequence"/>
</dbReference>
<name>A0ACC2I9M5_9PLEO</name>
<protein>
    <submittedName>
        <fullName evidence="1">Uncharacterized protein</fullName>
    </submittedName>
</protein>
<comment type="caution">
    <text evidence="1">The sequence shown here is derived from an EMBL/GenBank/DDBJ whole genome shotgun (WGS) entry which is preliminary data.</text>
</comment>
<organism evidence="1 2">
    <name type="scientific">Boeremia exigua</name>
    <dbReference type="NCBI Taxonomy" id="749465"/>
    <lineage>
        <taxon>Eukaryota</taxon>
        <taxon>Fungi</taxon>
        <taxon>Dikarya</taxon>
        <taxon>Ascomycota</taxon>
        <taxon>Pezizomycotina</taxon>
        <taxon>Dothideomycetes</taxon>
        <taxon>Pleosporomycetidae</taxon>
        <taxon>Pleosporales</taxon>
        <taxon>Pleosporineae</taxon>
        <taxon>Didymellaceae</taxon>
        <taxon>Boeremia</taxon>
    </lineage>
</organism>
<evidence type="ECO:0000313" key="1">
    <source>
        <dbReference type="EMBL" id="KAJ8111901.1"/>
    </source>
</evidence>
<gene>
    <name evidence="1" type="ORF">OPT61_g5610</name>
</gene>
<evidence type="ECO:0000313" key="2">
    <source>
        <dbReference type="Proteomes" id="UP001153331"/>
    </source>
</evidence>